<organism evidence="1 2">
    <name type="scientific">Glomus cerebriforme</name>
    <dbReference type="NCBI Taxonomy" id="658196"/>
    <lineage>
        <taxon>Eukaryota</taxon>
        <taxon>Fungi</taxon>
        <taxon>Fungi incertae sedis</taxon>
        <taxon>Mucoromycota</taxon>
        <taxon>Glomeromycotina</taxon>
        <taxon>Glomeromycetes</taxon>
        <taxon>Glomerales</taxon>
        <taxon>Glomeraceae</taxon>
        <taxon>Glomus</taxon>
    </lineage>
</organism>
<protein>
    <submittedName>
        <fullName evidence="1">Uncharacterized protein</fullName>
    </submittedName>
</protein>
<reference evidence="1 2" key="1">
    <citation type="submission" date="2018-06" db="EMBL/GenBank/DDBJ databases">
        <title>Comparative genomics reveals the genomic features of Rhizophagus irregularis, R. cerebriforme, R. diaphanum and Gigaspora rosea, and their symbiotic lifestyle signature.</title>
        <authorList>
            <person name="Morin E."/>
            <person name="San Clemente H."/>
            <person name="Chen E.C.H."/>
            <person name="De La Providencia I."/>
            <person name="Hainaut M."/>
            <person name="Kuo A."/>
            <person name="Kohler A."/>
            <person name="Murat C."/>
            <person name="Tang N."/>
            <person name="Roy S."/>
            <person name="Loubradou J."/>
            <person name="Henrissat B."/>
            <person name="Grigoriev I.V."/>
            <person name="Corradi N."/>
            <person name="Roux C."/>
            <person name="Martin F.M."/>
        </authorList>
    </citation>
    <scope>NUCLEOTIDE SEQUENCE [LARGE SCALE GENOMIC DNA]</scope>
    <source>
        <strain evidence="1 2">DAOM 227022</strain>
    </source>
</reference>
<gene>
    <name evidence="1" type="ORF">C1645_817897</name>
</gene>
<accession>A0A397TDJ8</accession>
<keyword evidence="2" id="KW-1185">Reference proteome</keyword>
<evidence type="ECO:0000313" key="1">
    <source>
        <dbReference type="EMBL" id="RIA94525.1"/>
    </source>
</evidence>
<dbReference type="EMBL" id="QKYT01000079">
    <property type="protein sequence ID" value="RIA94525.1"/>
    <property type="molecule type" value="Genomic_DNA"/>
</dbReference>
<sequence length="314" mass="37055">MDYELRLVSLLSNNIEKFSFWINQDTLFIIINIYHPNGLTLKFARETGCLRKGYQVEYRDNTVKTSMYDGKHLITKDGTKCKSFIEFKKKVDYFKFFDKYKKCISEVTPEQINEAFKTNIKCQGNFQESIRKVASPDYYVKDNQIILKNNVMLNSDSVLILNNGKPVEIRLKEEEKCKHVVQCQYQETDIIFEQLCKGTDLSLILHIKANKSVMIISDLISEYPVDSYYIADSIALTDIKTKFTILLTMLRNNQWHEFKKKSGVLKYYSSLWAENEIMDVWKWTTRKYLKNELKNLLTYGIVYHDRFSVNTTKN</sequence>
<name>A0A397TDJ8_9GLOM</name>
<comment type="caution">
    <text evidence="1">The sequence shown here is derived from an EMBL/GenBank/DDBJ whole genome shotgun (WGS) entry which is preliminary data.</text>
</comment>
<dbReference type="AlphaFoldDB" id="A0A397TDJ8"/>
<dbReference type="Proteomes" id="UP000265703">
    <property type="component" value="Unassembled WGS sequence"/>
</dbReference>
<evidence type="ECO:0000313" key="2">
    <source>
        <dbReference type="Proteomes" id="UP000265703"/>
    </source>
</evidence>
<proteinExistence type="predicted"/>